<keyword evidence="3 7" id="KW-0378">Hydrolase</keyword>
<evidence type="ECO:0000256" key="4">
    <source>
        <dbReference type="ARBA" id="ARBA00022813"/>
    </source>
</evidence>
<dbReference type="Pfam" id="PF00717">
    <property type="entry name" value="Peptidase_S24"/>
    <property type="match status" value="1"/>
</dbReference>
<keyword evidence="2" id="KW-0227">DNA damage</keyword>
<dbReference type="Proteomes" id="UP000502041">
    <property type="component" value="Chromosome"/>
</dbReference>
<dbReference type="InterPro" id="IPR050077">
    <property type="entry name" value="LexA_repressor"/>
</dbReference>
<dbReference type="GO" id="GO:0006355">
    <property type="term" value="P:regulation of DNA-templated transcription"/>
    <property type="evidence" value="ECO:0007669"/>
    <property type="project" value="InterPro"/>
</dbReference>
<comment type="similarity">
    <text evidence="1 7">Belongs to the peptidase S24 family.</text>
</comment>
<dbReference type="PANTHER" id="PTHR33516">
    <property type="entry name" value="LEXA REPRESSOR"/>
    <property type="match status" value="1"/>
</dbReference>
<dbReference type="InterPro" id="IPR006197">
    <property type="entry name" value="Peptidase_S24_LexA"/>
</dbReference>
<dbReference type="RefSeq" id="WP_238342755.1">
    <property type="nucleotide sequence ID" value="NZ_CP051461.1"/>
</dbReference>
<dbReference type="SUPFAM" id="SSF51306">
    <property type="entry name" value="LexA/Signal peptidase"/>
    <property type="match status" value="1"/>
</dbReference>
<name>A0A6H2H8R3_9BURK</name>
<sequence>MHIQLFFSMPLTFLHSDTPLPLTDAPGWVNALPCSVAAGFPSPAEDHMVKRIDLMEQLIRHPQATFLLRIRGESMREAGIFDNDVVLVDRAINPRSGHVVVAVVDGEFVCKTLWQRAGRIKLKAANPTFADISPKEGQMVEVWGVVVAAIKQFPI</sequence>
<reference evidence="9 10" key="1">
    <citation type="submission" date="2020-04" db="EMBL/GenBank/DDBJ databases">
        <title>Complete genome of a Psychrophilic, Marine, Gas Vacuolate Bacterium Polaromonas vacuolata KCTC 22033T.</title>
        <authorList>
            <person name="Hwang K."/>
            <person name="Kim K.M."/>
        </authorList>
    </citation>
    <scope>NUCLEOTIDE SEQUENCE [LARGE SCALE GENOMIC DNA]</scope>
    <source>
        <strain evidence="9 10">KCTC 22033</strain>
    </source>
</reference>
<dbReference type="EMBL" id="CP051461">
    <property type="protein sequence ID" value="QJC56183.1"/>
    <property type="molecule type" value="Genomic_DNA"/>
</dbReference>
<accession>A0A6H2H8R3</accession>
<protein>
    <submittedName>
        <fullName evidence="9">Protein UmuD</fullName>
        <ecNumber evidence="9">3.4.21.-</ecNumber>
    </submittedName>
</protein>
<dbReference type="GO" id="GO:0006281">
    <property type="term" value="P:DNA repair"/>
    <property type="evidence" value="ECO:0007669"/>
    <property type="project" value="UniProtKB-KW"/>
</dbReference>
<evidence type="ECO:0000256" key="3">
    <source>
        <dbReference type="ARBA" id="ARBA00022801"/>
    </source>
</evidence>
<evidence type="ECO:0000256" key="6">
    <source>
        <dbReference type="ARBA" id="ARBA00023236"/>
    </source>
</evidence>
<dbReference type="InterPro" id="IPR036286">
    <property type="entry name" value="LexA/Signal_pep-like_sf"/>
</dbReference>
<keyword evidence="10" id="KW-1185">Reference proteome</keyword>
<dbReference type="KEGG" id="pvac:HC248_01485"/>
<evidence type="ECO:0000259" key="8">
    <source>
        <dbReference type="Pfam" id="PF00717"/>
    </source>
</evidence>
<dbReference type="NCBIfam" id="NF007621">
    <property type="entry name" value="PRK10276.1"/>
    <property type="match status" value="1"/>
</dbReference>
<evidence type="ECO:0000256" key="7">
    <source>
        <dbReference type="RuleBase" id="RU003991"/>
    </source>
</evidence>
<feature type="domain" description="Peptidase S24/S26A/S26B/S26C" evidence="8">
    <location>
        <begin position="35"/>
        <end position="147"/>
    </location>
</feature>
<evidence type="ECO:0000256" key="1">
    <source>
        <dbReference type="ARBA" id="ARBA00007484"/>
    </source>
</evidence>
<evidence type="ECO:0000256" key="5">
    <source>
        <dbReference type="ARBA" id="ARBA00023204"/>
    </source>
</evidence>
<dbReference type="PRINTS" id="PR00726">
    <property type="entry name" value="LEXASERPTASE"/>
</dbReference>
<dbReference type="AlphaFoldDB" id="A0A6H2H8R3"/>
<evidence type="ECO:0000313" key="9">
    <source>
        <dbReference type="EMBL" id="QJC56183.1"/>
    </source>
</evidence>
<proteinExistence type="inferred from homology"/>
<dbReference type="InterPro" id="IPR039418">
    <property type="entry name" value="LexA-like"/>
</dbReference>
<dbReference type="Gene3D" id="2.10.109.10">
    <property type="entry name" value="Umud Fragment, subunit A"/>
    <property type="match status" value="1"/>
</dbReference>
<keyword evidence="6" id="KW-0742">SOS response</keyword>
<dbReference type="PANTHER" id="PTHR33516:SF2">
    <property type="entry name" value="LEXA REPRESSOR-RELATED"/>
    <property type="match status" value="1"/>
</dbReference>
<evidence type="ECO:0000313" key="10">
    <source>
        <dbReference type="Proteomes" id="UP000502041"/>
    </source>
</evidence>
<dbReference type="EC" id="3.4.21.-" evidence="9"/>
<organism evidence="9 10">
    <name type="scientific">Polaromonas vacuolata</name>
    <dbReference type="NCBI Taxonomy" id="37448"/>
    <lineage>
        <taxon>Bacteria</taxon>
        <taxon>Pseudomonadati</taxon>
        <taxon>Pseudomonadota</taxon>
        <taxon>Betaproteobacteria</taxon>
        <taxon>Burkholderiales</taxon>
        <taxon>Comamonadaceae</taxon>
        <taxon>Polaromonas</taxon>
    </lineage>
</organism>
<gene>
    <name evidence="9" type="primary">umuD</name>
    <name evidence="9" type="ORF">HC248_01485</name>
</gene>
<dbReference type="GO" id="GO:0009432">
    <property type="term" value="P:SOS response"/>
    <property type="evidence" value="ECO:0007669"/>
    <property type="project" value="UniProtKB-KW"/>
</dbReference>
<dbReference type="GO" id="GO:0003677">
    <property type="term" value="F:DNA binding"/>
    <property type="evidence" value="ECO:0007669"/>
    <property type="project" value="InterPro"/>
</dbReference>
<dbReference type="GO" id="GO:0016787">
    <property type="term" value="F:hydrolase activity"/>
    <property type="evidence" value="ECO:0007669"/>
    <property type="project" value="UniProtKB-KW"/>
</dbReference>
<keyword evidence="5" id="KW-0234">DNA repair</keyword>
<dbReference type="CDD" id="cd06529">
    <property type="entry name" value="S24_LexA-like"/>
    <property type="match status" value="1"/>
</dbReference>
<keyword evidence="4 7" id="KW-0068">Autocatalytic cleavage</keyword>
<evidence type="ECO:0000256" key="2">
    <source>
        <dbReference type="ARBA" id="ARBA00022763"/>
    </source>
</evidence>
<dbReference type="InterPro" id="IPR015927">
    <property type="entry name" value="Peptidase_S24_S26A/B/C"/>
</dbReference>